<evidence type="ECO:0000313" key="3">
    <source>
        <dbReference type="Proteomes" id="UP000007058"/>
    </source>
</evidence>
<protein>
    <submittedName>
        <fullName evidence="2">Uncharacterized protein conserved in bacteria</fullName>
    </submittedName>
</protein>
<dbReference type="InterPro" id="IPR058248">
    <property type="entry name" value="Lxx211020-like"/>
</dbReference>
<dbReference type="InterPro" id="IPR036182">
    <property type="entry name" value="PCuAC_sf"/>
</dbReference>
<proteinExistence type="predicted"/>
<name>Q2W2N2_PARM1</name>
<accession>Q2W2N2</accession>
<evidence type="ECO:0000256" key="1">
    <source>
        <dbReference type="SAM" id="SignalP"/>
    </source>
</evidence>
<dbReference type="PANTHER" id="PTHR36302:SF1">
    <property type="entry name" value="COPPER CHAPERONE PCU(A)C"/>
    <property type="match status" value="1"/>
</dbReference>
<dbReference type="SUPFAM" id="SSF110087">
    <property type="entry name" value="DR1885-like metal-binding protein"/>
    <property type="match status" value="1"/>
</dbReference>
<reference evidence="2 3" key="1">
    <citation type="journal article" date="2005" name="DNA Res.">
        <title>Complete genome sequence of the facultative anaerobic magnetotactic bacterium Magnetospirillum sp. strain AMB-1.</title>
        <authorList>
            <person name="Matsunaga T."/>
            <person name="Okamura Y."/>
            <person name="Fukuda Y."/>
            <person name="Wahyudi A.T."/>
            <person name="Murase Y."/>
            <person name="Takeyama H."/>
        </authorList>
    </citation>
    <scope>NUCLEOTIDE SEQUENCE [LARGE SCALE GENOMIC DNA]</scope>
    <source>
        <strain evidence="3">ATCC 700264 / AMB-1</strain>
    </source>
</reference>
<dbReference type="Pfam" id="PF04314">
    <property type="entry name" value="PCuAC"/>
    <property type="match status" value="1"/>
</dbReference>
<sequence length="183" mass="18589">MCRPEFSLMKFTAIAAALLLGLAAAGEAAAADIEVVNPFMRAAPMAGGTGVAFMTINNHGGADRLVAAESDISKAVELHTHVKDGDIYRMRKVESLAVAEHGTVELKPGGDHVMFIGLNAAVKEGRTVPVTLVFEKAGKVAVQVPVLAPGAMTPGAMAPGGMAPGGMAPGGGMPGGMMHHGHK</sequence>
<dbReference type="EMBL" id="AP007255">
    <property type="protein sequence ID" value="BAE51893.1"/>
    <property type="molecule type" value="Genomic_DNA"/>
</dbReference>
<organism evidence="2 3">
    <name type="scientific">Paramagnetospirillum magneticum (strain ATCC 700264 / AMB-1)</name>
    <name type="common">Magnetospirillum magneticum</name>
    <dbReference type="NCBI Taxonomy" id="342108"/>
    <lineage>
        <taxon>Bacteria</taxon>
        <taxon>Pseudomonadati</taxon>
        <taxon>Pseudomonadota</taxon>
        <taxon>Alphaproteobacteria</taxon>
        <taxon>Rhodospirillales</taxon>
        <taxon>Magnetospirillaceae</taxon>
        <taxon>Paramagnetospirillum</taxon>
    </lineage>
</organism>
<dbReference type="InterPro" id="IPR007410">
    <property type="entry name" value="LpqE-like"/>
</dbReference>
<feature type="signal peptide" evidence="1">
    <location>
        <begin position="1"/>
        <end position="30"/>
    </location>
</feature>
<dbReference type="STRING" id="342108.amb3089"/>
<dbReference type="AlphaFoldDB" id="Q2W2N2"/>
<keyword evidence="3" id="KW-1185">Reference proteome</keyword>
<evidence type="ECO:0000313" key="2">
    <source>
        <dbReference type="EMBL" id="BAE51893.1"/>
    </source>
</evidence>
<dbReference type="Proteomes" id="UP000007058">
    <property type="component" value="Chromosome"/>
</dbReference>
<dbReference type="Gene3D" id="2.60.40.1890">
    <property type="entry name" value="PCu(A)C copper chaperone"/>
    <property type="match status" value="1"/>
</dbReference>
<feature type="chain" id="PRO_5004218122" evidence="1">
    <location>
        <begin position="31"/>
        <end position="183"/>
    </location>
</feature>
<dbReference type="KEGG" id="mag:amb3089"/>
<gene>
    <name evidence="2" type="ordered locus">amb3089</name>
</gene>
<dbReference type="PANTHER" id="PTHR36302">
    <property type="entry name" value="BLR7088 PROTEIN"/>
    <property type="match status" value="1"/>
</dbReference>
<keyword evidence="1" id="KW-0732">Signal</keyword>
<dbReference type="HOGENOM" id="CLU_100939_2_2_5"/>